<accession>A0A6S8XXG7</accession>
<evidence type="ECO:0000256" key="3">
    <source>
        <dbReference type="ARBA" id="ARBA00022692"/>
    </source>
</evidence>
<comment type="subcellular location">
    <subcellularLocation>
        <location evidence="1">Membrane</location>
        <topology evidence="1">Multi-pass membrane protein</topology>
    </subcellularLocation>
</comment>
<feature type="transmembrane region" description="Helical" evidence="6">
    <location>
        <begin position="32"/>
        <end position="51"/>
    </location>
</feature>
<dbReference type="AlphaFoldDB" id="A0A6S8XXG7"/>
<dbReference type="GO" id="GO:0016020">
    <property type="term" value="C:membrane"/>
    <property type="evidence" value="ECO:0007669"/>
    <property type="project" value="UniProtKB-SubCell"/>
</dbReference>
<proteinExistence type="inferred from homology"/>
<name>A0A6S8XXG7_9STRA</name>
<dbReference type="EMBL" id="CAKKNE010000005">
    <property type="protein sequence ID" value="CAH0378105.1"/>
    <property type="molecule type" value="Genomic_DNA"/>
</dbReference>
<sequence>MVELEDRIYKYWLPPFLKRLQRNRSAPPPRTALAALFLTTVGLVVIITGIYEKWYDVGPDVPYHYFTLFLLGFITFVPGSYATFNLWGAFRRYPGFEYDQVPSWDDQALT</sequence>
<gene>
    <name evidence="7" type="ORF">PCAL00307_LOCUS20100</name>
    <name evidence="8" type="ORF">PECAL_5P26230</name>
</gene>
<dbReference type="EMBL" id="HBIW01023312">
    <property type="protein sequence ID" value="CAE0704652.1"/>
    <property type="molecule type" value="Transcribed_RNA"/>
</dbReference>
<dbReference type="OrthoDB" id="5597044at2759"/>
<evidence type="ECO:0000313" key="9">
    <source>
        <dbReference type="Proteomes" id="UP000789595"/>
    </source>
</evidence>
<protein>
    <recommendedName>
        <fullName evidence="10">Transmembrane protein 230</fullName>
    </recommendedName>
</protein>
<reference evidence="7" key="1">
    <citation type="submission" date="2021-01" db="EMBL/GenBank/DDBJ databases">
        <authorList>
            <person name="Corre E."/>
            <person name="Pelletier E."/>
            <person name="Niang G."/>
            <person name="Scheremetjew M."/>
            <person name="Finn R."/>
            <person name="Kale V."/>
            <person name="Holt S."/>
            <person name="Cochrane G."/>
            <person name="Meng A."/>
            <person name="Brown T."/>
            <person name="Cohen L."/>
        </authorList>
    </citation>
    <scope>NUCLEOTIDE SEQUENCE</scope>
    <source>
        <strain evidence="7">CCMP1756</strain>
    </source>
</reference>
<feature type="transmembrane region" description="Helical" evidence="6">
    <location>
        <begin position="63"/>
        <end position="84"/>
    </location>
</feature>
<evidence type="ECO:0000313" key="7">
    <source>
        <dbReference type="EMBL" id="CAE0704652.1"/>
    </source>
</evidence>
<evidence type="ECO:0000313" key="8">
    <source>
        <dbReference type="EMBL" id="CAH0378105.1"/>
    </source>
</evidence>
<evidence type="ECO:0000256" key="4">
    <source>
        <dbReference type="ARBA" id="ARBA00022989"/>
    </source>
</evidence>
<evidence type="ECO:0000256" key="1">
    <source>
        <dbReference type="ARBA" id="ARBA00004141"/>
    </source>
</evidence>
<comment type="similarity">
    <text evidence="2">Belongs to the TMEM134/TMEM230 family.</text>
</comment>
<reference evidence="8" key="2">
    <citation type="submission" date="2021-11" db="EMBL/GenBank/DDBJ databases">
        <authorList>
            <consortium name="Genoscope - CEA"/>
            <person name="William W."/>
        </authorList>
    </citation>
    <scope>NUCLEOTIDE SEQUENCE</scope>
</reference>
<evidence type="ECO:0000256" key="2">
    <source>
        <dbReference type="ARBA" id="ARBA00007743"/>
    </source>
</evidence>
<keyword evidence="3 6" id="KW-0812">Transmembrane</keyword>
<keyword evidence="4 6" id="KW-1133">Transmembrane helix</keyword>
<dbReference type="Pfam" id="PF05915">
    <property type="entry name" value="TMEM_230_134"/>
    <property type="match status" value="1"/>
</dbReference>
<evidence type="ECO:0000256" key="6">
    <source>
        <dbReference type="SAM" id="Phobius"/>
    </source>
</evidence>
<keyword evidence="9" id="KW-1185">Reference proteome</keyword>
<evidence type="ECO:0000256" key="5">
    <source>
        <dbReference type="ARBA" id="ARBA00023136"/>
    </source>
</evidence>
<keyword evidence="5 6" id="KW-0472">Membrane</keyword>
<dbReference type="Proteomes" id="UP000789595">
    <property type="component" value="Unassembled WGS sequence"/>
</dbReference>
<dbReference type="InterPro" id="IPR008590">
    <property type="entry name" value="TMEM_230/134"/>
</dbReference>
<evidence type="ECO:0008006" key="10">
    <source>
        <dbReference type="Google" id="ProtNLM"/>
    </source>
</evidence>
<organism evidence="7">
    <name type="scientific">Pelagomonas calceolata</name>
    <dbReference type="NCBI Taxonomy" id="35677"/>
    <lineage>
        <taxon>Eukaryota</taxon>
        <taxon>Sar</taxon>
        <taxon>Stramenopiles</taxon>
        <taxon>Ochrophyta</taxon>
        <taxon>Pelagophyceae</taxon>
        <taxon>Pelagomonadales</taxon>
        <taxon>Pelagomonadaceae</taxon>
        <taxon>Pelagomonas</taxon>
    </lineage>
</organism>